<comment type="similarity">
    <text evidence="1">Belongs to the universal ribosomal protein uL15 family.</text>
</comment>
<dbReference type="EMBL" id="NBII01000001">
    <property type="protein sequence ID" value="PAV23323.1"/>
    <property type="molecule type" value="Genomic_DNA"/>
</dbReference>
<keyword evidence="3" id="KW-0687">Ribonucleoprotein</keyword>
<dbReference type="Pfam" id="PF00828">
    <property type="entry name" value="Ribosomal_L27A"/>
    <property type="match status" value="1"/>
</dbReference>
<keyword evidence="7" id="KW-1185">Reference proteome</keyword>
<evidence type="ECO:0000313" key="6">
    <source>
        <dbReference type="EMBL" id="PAV23323.1"/>
    </source>
</evidence>
<comment type="caution">
    <text evidence="6">The sequence shown here is derived from an EMBL/GenBank/DDBJ whole genome shotgun (WGS) entry which is preliminary data.</text>
</comment>
<dbReference type="OrthoDB" id="361383at2759"/>
<feature type="domain" description="Large ribosomal subunit protein uL15/eL18" evidence="5">
    <location>
        <begin position="89"/>
        <end position="166"/>
    </location>
</feature>
<dbReference type="PANTHER" id="PTHR12934:SF11">
    <property type="entry name" value="LARGE RIBOSOMAL SUBUNIT PROTEIN UL15M"/>
    <property type="match status" value="1"/>
</dbReference>
<evidence type="ECO:0000256" key="2">
    <source>
        <dbReference type="ARBA" id="ARBA00022980"/>
    </source>
</evidence>
<name>A0A286UUQ0_9AGAM</name>
<dbReference type="InterPro" id="IPR005749">
    <property type="entry name" value="Ribosomal_uL15_bac-type"/>
</dbReference>
<dbReference type="InterPro" id="IPR036227">
    <property type="entry name" value="Ribosomal_uL15/eL18_sf"/>
</dbReference>
<organism evidence="6 7">
    <name type="scientific">Pyrrhoderma noxium</name>
    <dbReference type="NCBI Taxonomy" id="2282107"/>
    <lineage>
        <taxon>Eukaryota</taxon>
        <taxon>Fungi</taxon>
        <taxon>Dikarya</taxon>
        <taxon>Basidiomycota</taxon>
        <taxon>Agaricomycotina</taxon>
        <taxon>Agaricomycetes</taxon>
        <taxon>Hymenochaetales</taxon>
        <taxon>Hymenochaetaceae</taxon>
        <taxon>Pyrrhoderma</taxon>
    </lineage>
</organism>
<reference evidence="6 7" key="1">
    <citation type="journal article" date="2017" name="Mol. Ecol.">
        <title>Comparative and population genomic landscape of Phellinus noxius: A hypervariable fungus causing root rot in trees.</title>
        <authorList>
            <person name="Chung C.L."/>
            <person name="Lee T.J."/>
            <person name="Akiba M."/>
            <person name="Lee H.H."/>
            <person name="Kuo T.H."/>
            <person name="Liu D."/>
            <person name="Ke H.M."/>
            <person name="Yokoi T."/>
            <person name="Roa M.B."/>
            <person name="Lu M.J."/>
            <person name="Chang Y.Y."/>
            <person name="Ann P.J."/>
            <person name="Tsai J.N."/>
            <person name="Chen C.Y."/>
            <person name="Tzean S.S."/>
            <person name="Ota Y."/>
            <person name="Hattori T."/>
            <person name="Sahashi N."/>
            <person name="Liou R.F."/>
            <person name="Kikuchi T."/>
            <person name="Tsai I.J."/>
        </authorList>
    </citation>
    <scope>NUCLEOTIDE SEQUENCE [LARGE SCALE GENOMIC DNA]</scope>
    <source>
        <strain evidence="6 7">FFPRI411160</strain>
    </source>
</reference>
<dbReference type="Gene3D" id="3.100.10.10">
    <property type="match status" value="1"/>
</dbReference>
<dbReference type="AlphaFoldDB" id="A0A286UUQ0"/>
<dbReference type="PANTHER" id="PTHR12934">
    <property type="entry name" value="50S RIBOSOMAL PROTEIN L15"/>
    <property type="match status" value="1"/>
</dbReference>
<evidence type="ECO:0000256" key="1">
    <source>
        <dbReference type="ARBA" id="ARBA00007320"/>
    </source>
</evidence>
<accession>A0A286UUQ0</accession>
<evidence type="ECO:0000313" key="7">
    <source>
        <dbReference type="Proteomes" id="UP000217199"/>
    </source>
</evidence>
<dbReference type="FunCoup" id="A0A286UUQ0">
    <property type="interactions" value="215"/>
</dbReference>
<feature type="region of interest" description="Disordered" evidence="4">
    <location>
        <begin position="1"/>
        <end position="68"/>
    </location>
</feature>
<dbReference type="GO" id="GO:0006412">
    <property type="term" value="P:translation"/>
    <property type="evidence" value="ECO:0007669"/>
    <property type="project" value="InterPro"/>
</dbReference>
<evidence type="ECO:0000256" key="3">
    <source>
        <dbReference type="ARBA" id="ARBA00023274"/>
    </source>
</evidence>
<dbReference type="SUPFAM" id="SSF52080">
    <property type="entry name" value="Ribosomal proteins L15p and L18e"/>
    <property type="match status" value="1"/>
</dbReference>
<evidence type="ECO:0000259" key="5">
    <source>
        <dbReference type="Pfam" id="PF00828"/>
    </source>
</evidence>
<dbReference type="InterPro" id="IPR021131">
    <property type="entry name" value="Ribosomal_uL15/eL18"/>
</dbReference>
<dbReference type="NCBIfam" id="TIGR01071">
    <property type="entry name" value="rplO_bact"/>
    <property type="match status" value="1"/>
</dbReference>
<dbReference type="GO" id="GO:0005762">
    <property type="term" value="C:mitochondrial large ribosomal subunit"/>
    <property type="evidence" value="ECO:0007669"/>
    <property type="project" value="TreeGrafter"/>
</dbReference>
<protein>
    <submittedName>
        <fullName evidence="6">Ribosomal L15</fullName>
    </submittedName>
</protein>
<dbReference type="Proteomes" id="UP000217199">
    <property type="component" value="Unassembled WGS sequence"/>
</dbReference>
<sequence length="246" mass="27735">MPLPRINPSASRIHLFNLKPAPNSQKNQQRVGRGDGSKRGGTSGKGNKGQKARSGNGKPRLGFEGGQTTILKRFPKKGFTNYTERTWAPINLDRLQHWIDQGRITSSPEKPITARELLLSGCVHNVHDGIKLLGNGSEQLKQPIHIEPTRASQSAIKAIEKLGGTVFCKYYNALSLRDCVKGRTDHLDAAPSRRQDILWYMNWKNRGYLSSVALQKNPLATERWKEIAQQLGRYKTEEFEKPRKKN</sequence>
<dbReference type="HAMAP" id="MF_01341">
    <property type="entry name" value="Ribosomal_uL15"/>
    <property type="match status" value="1"/>
</dbReference>
<keyword evidence="2" id="KW-0689">Ribosomal protein</keyword>
<proteinExistence type="inferred from homology"/>
<dbReference type="GO" id="GO:0003735">
    <property type="term" value="F:structural constituent of ribosome"/>
    <property type="evidence" value="ECO:0007669"/>
    <property type="project" value="InterPro"/>
</dbReference>
<evidence type="ECO:0000256" key="4">
    <source>
        <dbReference type="SAM" id="MobiDB-lite"/>
    </source>
</evidence>
<gene>
    <name evidence="6" type="ORF">PNOK_0039100</name>
</gene>
<dbReference type="InterPro" id="IPR030878">
    <property type="entry name" value="Ribosomal_uL15"/>
</dbReference>
<dbReference type="STRING" id="2282107.A0A286UUQ0"/>
<dbReference type="InParanoid" id="A0A286UUQ0"/>